<organism evidence="6 7">
    <name type="scientific">Ascosphaera apis ARSEF 7405</name>
    <dbReference type="NCBI Taxonomy" id="392613"/>
    <lineage>
        <taxon>Eukaryota</taxon>
        <taxon>Fungi</taxon>
        <taxon>Dikarya</taxon>
        <taxon>Ascomycota</taxon>
        <taxon>Pezizomycotina</taxon>
        <taxon>Eurotiomycetes</taxon>
        <taxon>Eurotiomycetidae</taxon>
        <taxon>Onygenales</taxon>
        <taxon>Ascosphaeraceae</taxon>
        <taxon>Ascosphaera</taxon>
    </lineage>
</organism>
<feature type="domain" description="Ribosomal protein/NADH dehydrogenase" evidence="5">
    <location>
        <begin position="45"/>
        <end position="144"/>
    </location>
</feature>
<accession>A0A162IPV8</accession>
<dbReference type="PANTHER" id="PTHR13274:SF2">
    <property type="entry name" value="SMALL RIBOSOMAL SUBUNIT PROTEIN MS25"/>
    <property type="match status" value="1"/>
</dbReference>
<dbReference type="PANTHER" id="PTHR13274">
    <property type="entry name" value="MITOCHONDRIAL RIBOSOMAL PROTEIN S25"/>
    <property type="match status" value="1"/>
</dbReference>
<evidence type="ECO:0000256" key="1">
    <source>
        <dbReference type="ARBA" id="ARBA00004173"/>
    </source>
</evidence>
<dbReference type="GO" id="GO:0003735">
    <property type="term" value="F:structural constituent of ribosome"/>
    <property type="evidence" value="ECO:0007669"/>
    <property type="project" value="InterPro"/>
</dbReference>
<dbReference type="EMBL" id="AZGZ01000002">
    <property type="protein sequence ID" value="KZZ97012.1"/>
    <property type="molecule type" value="Genomic_DNA"/>
</dbReference>
<dbReference type="GO" id="GO:1990904">
    <property type="term" value="C:ribonucleoprotein complex"/>
    <property type="evidence" value="ECO:0007669"/>
    <property type="project" value="UniProtKB-KW"/>
</dbReference>
<evidence type="ECO:0000256" key="2">
    <source>
        <dbReference type="ARBA" id="ARBA00022980"/>
    </source>
</evidence>
<evidence type="ECO:0000256" key="3">
    <source>
        <dbReference type="ARBA" id="ARBA00023128"/>
    </source>
</evidence>
<keyword evidence="3" id="KW-0496">Mitochondrion</keyword>
<proteinExistence type="predicted"/>
<dbReference type="InterPro" id="IPR007741">
    <property type="entry name" value="Ribosomal_mL43/mS25/NADH_DH"/>
</dbReference>
<evidence type="ECO:0000313" key="7">
    <source>
        <dbReference type="Proteomes" id="UP000242877"/>
    </source>
</evidence>
<protein>
    <submittedName>
        <fullName evidence="6">50S ribosomal protein Mrp49</fullName>
    </submittedName>
</protein>
<gene>
    <name evidence="6" type="ORF">AAP_00655</name>
</gene>
<keyword evidence="2 6" id="KW-0689">Ribosomal protein</keyword>
<dbReference type="GO" id="GO:0005840">
    <property type="term" value="C:ribosome"/>
    <property type="evidence" value="ECO:0007669"/>
    <property type="project" value="UniProtKB-KW"/>
</dbReference>
<comment type="caution">
    <text evidence="6">The sequence shown here is derived from an EMBL/GenBank/DDBJ whole genome shotgun (WGS) entry which is preliminary data.</text>
</comment>
<dbReference type="Proteomes" id="UP000242877">
    <property type="component" value="Unassembled WGS sequence"/>
</dbReference>
<dbReference type="SUPFAM" id="SSF52833">
    <property type="entry name" value="Thioredoxin-like"/>
    <property type="match status" value="1"/>
</dbReference>
<dbReference type="OrthoDB" id="1696305at2759"/>
<evidence type="ECO:0000256" key="4">
    <source>
        <dbReference type="ARBA" id="ARBA00023274"/>
    </source>
</evidence>
<dbReference type="Gene3D" id="3.40.30.10">
    <property type="entry name" value="Glutaredoxin"/>
    <property type="match status" value="1"/>
</dbReference>
<dbReference type="InterPro" id="IPR036249">
    <property type="entry name" value="Thioredoxin-like_sf"/>
</dbReference>
<keyword evidence="4" id="KW-0687">Ribonucleoprotein</keyword>
<evidence type="ECO:0000259" key="5">
    <source>
        <dbReference type="SMART" id="SM00916"/>
    </source>
</evidence>
<dbReference type="SMART" id="SM00916">
    <property type="entry name" value="L51_S25_CI-B8"/>
    <property type="match status" value="1"/>
</dbReference>
<dbReference type="AlphaFoldDB" id="A0A162IPV8"/>
<reference evidence="6 7" key="1">
    <citation type="journal article" date="2016" name="Genome Biol. Evol.">
        <title>Divergent and convergent evolution of fungal pathogenicity.</title>
        <authorList>
            <person name="Shang Y."/>
            <person name="Xiao G."/>
            <person name="Zheng P."/>
            <person name="Cen K."/>
            <person name="Zhan S."/>
            <person name="Wang C."/>
        </authorList>
    </citation>
    <scope>NUCLEOTIDE SEQUENCE [LARGE SCALE GENOMIC DNA]</scope>
    <source>
        <strain evidence="6 7">ARSEF 7405</strain>
    </source>
</reference>
<evidence type="ECO:0000313" key="6">
    <source>
        <dbReference type="EMBL" id="KZZ97012.1"/>
    </source>
</evidence>
<dbReference type="InterPro" id="IPR040049">
    <property type="entry name" value="Ribosomal_mS25/mL61"/>
</dbReference>
<comment type="subcellular location">
    <subcellularLocation>
        <location evidence="1">Mitochondrion</location>
    </subcellularLocation>
</comment>
<name>A0A162IPV8_9EURO</name>
<sequence>MVGVIQRMRKLKATWSIRNGIGAAIFGEQSAPSPVTRIHLTYAQKMYQGHIGARRFWRECLPRLKYYNPGVSMTVKQTEQQDAPAWLTIYFDKSATVDDAAVTQQLKDTLAPKPTDAEKTASIDVRHLDTKSIWSQVKRLTKAKEVPKTNEDQAEEAERRVFETVNEKRKAKFMRERQALKDYQAMARKALEGAQKQMR</sequence>
<dbReference type="GO" id="GO:0005739">
    <property type="term" value="C:mitochondrion"/>
    <property type="evidence" value="ECO:0007669"/>
    <property type="project" value="UniProtKB-SubCell"/>
</dbReference>
<dbReference type="Pfam" id="PF05047">
    <property type="entry name" value="L51_S25_CI-B8"/>
    <property type="match status" value="1"/>
</dbReference>
<dbReference type="VEuPathDB" id="FungiDB:AAP_00655"/>
<keyword evidence="7" id="KW-1185">Reference proteome</keyword>